<feature type="transmembrane region" description="Helical" evidence="1">
    <location>
        <begin position="12"/>
        <end position="32"/>
    </location>
</feature>
<protein>
    <submittedName>
        <fullName evidence="2">Uncharacterized protein</fullName>
    </submittedName>
</protein>
<evidence type="ECO:0000256" key="1">
    <source>
        <dbReference type="SAM" id="Phobius"/>
    </source>
</evidence>
<keyword evidence="1" id="KW-1133">Transmembrane helix</keyword>
<organism evidence="2">
    <name type="scientific">Rhizophora mucronata</name>
    <name type="common">Asiatic mangrove</name>
    <dbReference type="NCBI Taxonomy" id="61149"/>
    <lineage>
        <taxon>Eukaryota</taxon>
        <taxon>Viridiplantae</taxon>
        <taxon>Streptophyta</taxon>
        <taxon>Embryophyta</taxon>
        <taxon>Tracheophyta</taxon>
        <taxon>Spermatophyta</taxon>
        <taxon>Magnoliopsida</taxon>
        <taxon>eudicotyledons</taxon>
        <taxon>Gunneridae</taxon>
        <taxon>Pentapetalae</taxon>
        <taxon>rosids</taxon>
        <taxon>fabids</taxon>
        <taxon>Malpighiales</taxon>
        <taxon>Rhizophoraceae</taxon>
        <taxon>Rhizophora</taxon>
    </lineage>
</organism>
<evidence type="ECO:0000313" key="2">
    <source>
        <dbReference type="EMBL" id="MBW96261.1"/>
    </source>
</evidence>
<accession>A0A2P2JS14</accession>
<dbReference type="AlphaFoldDB" id="A0A2P2JS14"/>
<keyword evidence="1" id="KW-0472">Membrane</keyword>
<keyword evidence="1" id="KW-0812">Transmembrane</keyword>
<proteinExistence type="predicted"/>
<reference evidence="2" key="1">
    <citation type="submission" date="2018-02" db="EMBL/GenBank/DDBJ databases">
        <title>Rhizophora mucronata_Transcriptome.</title>
        <authorList>
            <person name="Meera S.P."/>
            <person name="Sreeshan A."/>
            <person name="Augustine A."/>
        </authorList>
    </citation>
    <scope>NUCLEOTIDE SEQUENCE</scope>
    <source>
        <tissue evidence="2">Leaf</tissue>
    </source>
</reference>
<sequence length="46" mass="5491">MLSCIFHIKHCFIMYVSAFNTFDVIFSLAQTFKKLVHFFSENENLK</sequence>
<dbReference type="EMBL" id="GGEC01015778">
    <property type="protein sequence ID" value="MBW96261.1"/>
    <property type="molecule type" value="Transcribed_RNA"/>
</dbReference>
<name>A0A2P2JS14_RHIMU</name>